<feature type="compositionally biased region" description="Low complexity" evidence="2">
    <location>
        <begin position="240"/>
        <end position="280"/>
    </location>
</feature>
<dbReference type="AlphaFoldDB" id="A0A7S4T353"/>
<feature type="region of interest" description="Disordered" evidence="2">
    <location>
        <begin position="240"/>
        <end position="302"/>
    </location>
</feature>
<evidence type="ECO:0000256" key="2">
    <source>
        <dbReference type="SAM" id="MobiDB-lite"/>
    </source>
</evidence>
<dbReference type="PANTHER" id="PTHR23159:SF66">
    <property type="entry name" value="OS04G0158400 PROTEIN"/>
    <property type="match status" value="1"/>
</dbReference>
<organism evidence="3">
    <name type="scientific">Alexandrium monilatum</name>
    <dbReference type="NCBI Taxonomy" id="311494"/>
    <lineage>
        <taxon>Eukaryota</taxon>
        <taxon>Sar</taxon>
        <taxon>Alveolata</taxon>
        <taxon>Dinophyceae</taxon>
        <taxon>Gonyaulacales</taxon>
        <taxon>Pyrocystaceae</taxon>
        <taxon>Alexandrium</taxon>
    </lineage>
</organism>
<feature type="region of interest" description="Disordered" evidence="2">
    <location>
        <begin position="121"/>
        <end position="192"/>
    </location>
</feature>
<dbReference type="EMBL" id="HBNR01086144">
    <property type="protein sequence ID" value="CAE4664045.1"/>
    <property type="molecule type" value="Transcribed_RNA"/>
</dbReference>
<gene>
    <name evidence="3" type="ORF">AMON00008_LOCUS61719</name>
</gene>
<reference evidence="3" key="1">
    <citation type="submission" date="2021-01" db="EMBL/GenBank/DDBJ databases">
        <authorList>
            <person name="Corre E."/>
            <person name="Pelletier E."/>
            <person name="Niang G."/>
            <person name="Scheremetjew M."/>
            <person name="Finn R."/>
            <person name="Kale V."/>
            <person name="Holt S."/>
            <person name="Cochrane G."/>
            <person name="Meng A."/>
            <person name="Brown T."/>
            <person name="Cohen L."/>
        </authorList>
    </citation>
    <scope>NUCLEOTIDE SEQUENCE</scope>
    <source>
        <strain evidence="3">CCMP3105</strain>
    </source>
</reference>
<feature type="coiled-coil region" evidence="1">
    <location>
        <begin position="529"/>
        <end position="596"/>
    </location>
</feature>
<feature type="compositionally biased region" description="Basic residues" evidence="2">
    <location>
        <begin position="1014"/>
        <end position="1026"/>
    </location>
</feature>
<name>A0A7S4T353_9DINO</name>
<feature type="coiled-coil region" evidence="1">
    <location>
        <begin position="781"/>
        <end position="808"/>
    </location>
</feature>
<dbReference type="PANTHER" id="PTHR23159">
    <property type="entry name" value="CENTROSOMAL PROTEIN 2"/>
    <property type="match status" value="1"/>
</dbReference>
<accession>A0A7S4T353</accession>
<keyword evidence="1" id="KW-0175">Coiled coil</keyword>
<feature type="coiled-coil region" evidence="1">
    <location>
        <begin position="648"/>
        <end position="716"/>
    </location>
</feature>
<sequence length="1026" mass="110752">MAEVGTAEVAGGRMPSTFESNPSKSVADFPSMEFEQEGRNPMSAATSELEAKLRLRMLKCEGSDFLYKTQVPKSCERNPSRPPARLKQNILKTEVLKLSRAESFSEIKLVNELEMTASYKRCTQARTPSAHTRSRPKASGSDTSSPKGRVVKQTRPHSVNEAREACVAGRSATALRSKKTWPDEEDLPQAAAQTTTAQPILVAAAVPAPTLPLACSARRSATPRSRKTPPDKADLLHAAAQATPAAVSAEGPARTPAARPAPHKLTPSTSPSLPCSSDTSQTPHSRCGASGAASALTSPVSGGESFDAAGVPVFALDDPSHDLTAPGVYEFALDDPSCDVMATGVATFALDDPSRDVVEETGSEDGGGARLLNAGGADDLDEVFDGDASIEDCLFDLSSRVPPGLAQKVWLTLQQLKGAEVPCIPGRPPDQEWFSADDKVGAFWLSDGGTAGESPRRTGSTDGTEALPGQPACPGCAALRQQLEEQQPADAQLEEQLEEEAAEASARSLCEVRLLSVELADSLRPEIRLEEAQEARAQADASRALAEQEQLEGLLAREQTELLAAEAKLEEVEWLCERLREEERAYSSELSGLRHRAADAEARLRASEHLGCQWLEELPVSRDEQPRLKAEVQALAEGGAEAFDRLWAEAAAAAASKAEAEAEASRAEQQVHSELLRAGGRLRSSERERAALRREREGAESIQAELQAEVDELAARAGLGALGGRARPEGLRSAPAAAERELRSELKRSSAKVGRLRLRMEAADRLREEGSAQAGELVSELARVCAERDALRRELDAEQGRLRKERSRRELLAGKNRKLREGGERFRTRLDEQLQWEVQRASAKGRRRCVREQMEAQLEEGRAGAAAAASELQECLGGLAEAEARQADLAAERGQLEDHLRAVTAQQGQEKAEEAALKSELACLMTEQDALRSELADTCAEALSECVRRRQSRREVSRLVSERQAFYDHRADASAACAKGGEAGCLGAELADLRRMLDPDAEDHAPRLGGQRARGCRRSAGRWTRR</sequence>
<feature type="region of interest" description="Disordered" evidence="2">
    <location>
        <begin position="1"/>
        <end position="43"/>
    </location>
</feature>
<feature type="region of interest" description="Disordered" evidence="2">
    <location>
        <begin position="1000"/>
        <end position="1026"/>
    </location>
</feature>
<protein>
    <submittedName>
        <fullName evidence="3">Uncharacterized protein</fullName>
    </submittedName>
</protein>
<evidence type="ECO:0000256" key="1">
    <source>
        <dbReference type="SAM" id="Coils"/>
    </source>
</evidence>
<proteinExistence type="predicted"/>
<evidence type="ECO:0000313" key="3">
    <source>
        <dbReference type="EMBL" id="CAE4664045.1"/>
    </source>
</evidence>
<feature type="region of interest" description="Disordered" evidence="2">
    <location>
        <begin position="447"/>
        <end position="468"/>
    </location>
</feature>